<sequence>MLELIANRRFRHLSSPVPPKGPSEFHGAAFFAQSSFKRNRE</sequence>
<protein>
    <submittedName>
        <fullName evidence="1">Uncharacterized protein</fullName>
    </submittedName>
</protein>
<evidence type="ECO:0000313" key="2">
    <source>
        <dbReference type="Proteomes" id="UP000323597"/>
    </source>
</evidence>
<dbReference type="EMBL" id="CM017639">
    <property type="protein sequence ID" value="TYJ39614.1"/>
    <property type="molecule type" value="Genomic_DNA"/>
</dbReference>
<dbReference type="AlphaFoldDB" id="A0A5D2ZMS6"/>
<organism evidence="1 2">
    <name type="scientific">Gossypium mustelinum</name>
    <name type="common">Cotton</name>
    <name type="synonym">Gossypium caicoense</name>
    <dbReference type="NCBI Taxonomy" id="34275"/>
    <lineage>
        <taxon>Eukaryota</taxon>
        <taxon>Viridiplantae</taxon>
        <taxon>Streptophyta</taxon>
        <taxon>Embryophyta</taxon>
        <taxon>Tracheophyta</taxon>
        <taxon>Spermatophyta</taxon>
        <taxon>Magnoliopsida</taxon>
        <taxon>eudicotyledons</taxon>
        <taxon>Gunneridae</taxon>
        <taxon>Pentapetalae</taxon>
        <taxon>rosids</taxon>
        <taxon>malvids</taxon>
        <taxon>Malvales</taxon>
        <taxon>Malvaceae</taxon>
        <taxon>Malvoideae</taxon>
        <taxon>Gossypium</taxon>
    </lineage>
</organism>
<dbReference type="Proteomes" id="UP000323597">
    <property type="component" value="Chromosome A04"/>
</dbReference>
<keyword evidence="2" id="KW-1185">Reference proteome</keyword>
<proteinExistence type="predicted"/>
<accession>A0A5D2ZMS6</accession>
<reference evidence="1 2" key="1">
    <citation type="submission" date="2019-07" db="EMBL/GenBank/DDBJ databases">
        <title>WGS assembly of Gossypium mustelinum.</title>
        <authorList>
            <person name="Chen Z.J."/>
            <person name="Sreedasyam A."/>
            <person name="Ando A."/>
            <person name="Song Q."/>
            <person name="De L."/>
            <person name="Hulse-Kemp A."/>
            <person name="Ding M."/>
            <person name="Ye W."/>
            <person name="Kirkbride R."/>
            <person name="Jenkins J."/>
            <person name="Plott C."/>
            <person name="Lovell J."/>
            <person name="Lin Y.-M."/>
            <person name="Vaughn R."/>
            <person name="Liu B."/>
            <person name="Li W."/>
            <person name="Simpson S."/>
            <person name="Scheffler B."/>
            <person name="Saski C."/>
            <person name="Grover C."/>
            <person name="Hu G."/>
            <person name="Conover J."/>
            <person name="Carlson J."/>
            <person name="Shu S."/>
            <person name="Boston L."/>
            <person name="Williams M."/>
            <person name="Peterson D."/>
            <person name="Mcgee K."/>
            <person name="Jones D."/>
            <person name="Wendel J."/>
            <person name="Stelly D."/>
            <person name="Grimwood J."/>
            <person name="Schmutz J."/>
        </authorList>
    </citation>
    <scope>NUCLEOTIDE SEQUENCE [LARGE SCALE GENOMIC DNA]</scope>
    <source>
        <strain evidence="1">1408120.09</strain>
    </source>
</reference>
<gene>
    <name evidence="1" type="ORF">E1A91_A04G081400v1</name>
</gene>
<name>A0A5D2ZMS6_GOSMU</name>
<evidence type="ECO:0000313" key="1">
    <source>
        <dbReference type="EMBL" id="TYJ39614.1"/>
    </source>
</evidence>